<dbReference type="AlphaFoldDB" id="K1S9E5"/>
<sequence>RKNEGLVRFDIIFYVRMRNGLAQMIINVEAQKDEPGSYQILNRAIFYVSRLISSQKERDFVKSNYNDIKTPPAGRYRRESFENLYEAGACGAFAKRRTLHEQH</sequence>
<protein>
    <submittedName>
        <fullName evidence="1">Uncharacterized protein</fullName>
    </submittedName>
</protein>
<comment type="caution">
    <text evidence="1">The sequence shown here is derived from an EMBL/GenBank/DDBJ whole genome shotgun (WGS) entry which is preliminary data.</text>
</comment>
<accession>K1S9E5</accession>
<gene>
    <name evidence="1" type="ORF">LEA_17103</name>
</gene>
<name>K1S9E5_9ZZZZ</name>
<organism evidence="1">
    <name type="scientific">human gut metagenome</name>
    <dbReference type="NCBI Taxonomy" id="408170"/>
    <lineage>
        <taxon>unclassified sequences</taxon>
        <taxon>metagenomes</taxon>
        <taxon>organismal metagenomes</taxon>
    </lineage>
</organism>
<reference evidence="1" key="1">
    <citation type="journal article" date="2013" name="Environ. Microbiol.">
        <title>Microbiota from the distal guts of lean and obese adolescents exhibit partial functional redundancy besides clear differences in community structure.</title>
        <authorList>
            <person name="Ferrer M."/>
            <person name="Ruiz A."/>
            <person name="Lanza F."/>
            <person name="Haange S.B."/>
            <person name="Oberbach A."/>
            <person name="Till H."/>
            <person name="Bargiela R."/>
            <person name="Campoy C."/>
            <person name="Segura M.T."/>
            <person name="Richter M."/>
            <person name="von Bergen M."/>
            <person name="Seifert J."/>
            <person name="Suarez A."/>
        </authorList>
    </citation>
    <scope>NUCLEOTIDE SEQUENCE</scope>
</reference>
<evidence type="ECO:0000313" key="1">
    <source>
        <dbReference type="EMBL" id="EKC52014.1"/>
    </source>
</evidence>
<feature type="non-terminal residue" evidence="1">
    <location>
        <position position="1"/>
    </location>
</feature>
<proteinExistence type="predicted"/>
<dbReference type="EMBL" id="AJWY01011706">
    <property type="protein sequence ID" value="EKC52014.1"/>
    <property type="molecule type" value="Genomic_DNA"/>
</dbReference>